<keyword evidence="2" id="KW-1185">Reference proteome</keyword>
<dbReference type="EMBL" id="CAICTM010002142">
    <property type="protein sequence ID" value="CAB9528083.1"/>
    <property type="molecule type" value="Genomic_DNA"/>
</dbReference>
<dbReference type="Proteomes" id="UP001153069">
    <property type="component" value="Unassembled WGS sequence"/>
</dbReference>
<evidence type="ECO:0000313" key="2">
    <source>
        <dbReference type="Proteomes" id="UP001153069"/>
    </source>
</evidence>
<comment type="caution">
    <text evidence="1">The sequence shown here is derived from an EMBL/GenBank/DDBJ whole genome shotgun (WGS) entry which is preliminary data.</text>
</comment>
<protein>
    <submittedName>
        <fullName evidence="1">Uncharacterized protein</fullName>
    </submittedName>
</protein>
<name>A0A9N8HUR2_9STRA</name>
<evidence type="ECO:0000313" key="1">
    <source>
        <dbReference type="EMBL" id="CAB9528083.1"/>
    </source>
</evidence>
<dbReference type="AlphaFoldDB" id="A0A9N8HUR2"/>
<sequence>MNSSKPPHRSIAYTMEALQLAQLIFFQDGWNRKSMEDGTRHAFSPDYDARRFVGPQDNDTAEYLAKHLSSMCHYTLETVLDYPIMRGEGLENKAIILLYPKGSDIPCAFNVAFFWYLQDGTPCIHYGLFIVTPKHQRKGIQSPMGFVNIYLLLKKMNARTVWVTDLGRSASGSRHFVNFMSQVYPQPKIDHKDVDEAKKHAIQLQVAQEFHQRFQKDAGISPQSKLRGMVIQGSNQAGGAVALVSANASTRSRQSEYNQWIDTMCPEPEDEVIMVGQFNIGQWIAREVSKKLW</sequence>
<accession>A0A9N8HUR2</accession>
<reference evidence="1" key="1">
    <citation type="submission" date="2020-06" db="EMBL/GenBank/DDBJ databases">
        <authorList>
            <consortium name="Plant Systems Biology data submission"/>
        </authorList>
    </citation>
    <scope>NUCLEOTIDE SEQUENCE</scope>
    <source>
        <strain evidence="1">D6</strain>
    </source>
</reference>
<organism evidence="1 2">
    <name type="scientific">Seminavis robusta</name>
    <dbReference type="NCBI Taxonomy" id="568900"/>
    <lineage>
        <taxon>Eukaryota</taxon>
        <taxon>Sar</taxon>
        <taxon>Stramenopiles</taxon>
        <taxon>Ochrophyta</taxon>
        <taxon>Bacillariophyta</taxon>
        <taxon>Bacillariophyceae</taxon>
        <taxon>Bacillariophycidae</taxon>
        <taxon>Naviculales</taxon>
        <taxon>Naviculaceae</taxon>
        <taxon>Seminavis</taxon>
    </lineage>
</organism>
<gene>
    <name evidence="1" type="ORF">SEMRO_2144_G316330.1</name>
</gene>
<proteinExistence type="predicted"/>